<dbReference type="Proteomes" id="UP001153712">
    <property type="component" value="Chromosome 7"/>
</dbReference>
<dbReference type="CDD" id="cd03192">
    <property type="entry name" value="GST_C_Sigma_like"/>
    <property type="match status" value="1"/>
</dbReference>
<evidence type="ECO:0000256" key="3">
    <source>
        <dbReference type="ARBA" id="ARBA00022679"/>
    </source>
</evidence>
<dbReference type="SFLD" id="SFLDG00363">
    <property type="entry name" value="AMPS_(cytGST):_Alpha-__Mu-__Pi"/>
    <property type="match status" value="1"/>
</dbReference>
<organism evidence="8 9">
    <name type="scientific">Phyllotreta striolata</name>
    <name type="common">Striped flea beetle</name>
    <name type="synonym">Crioceris striolata</name>
    <dbReference type="NCBI Taxonomy" id="444603"/>
    <lineage>
        <taxon>Eukaryota</taxon>
        <taxon>Metazoa</taxon>
        <taxon>Ecdysozoa</taxon>
        <taxon>Arthropoda</taxon>
        <taxon>Hexapoda</taxon>
        <taxon>Insecta</taxon>
        <taxon>Pterygota</taxon>
        <taxon>Neoptera</taxon>
        <taxon>Endopterygota</taxon>
        <taxon>Coleoptera</taxon>
        <taxon>Polyphaga</taxon>
        <taxon>Cucujiformia</taxon>
        <taxon>Chrysomeloidea</taxon>
        <taxon>Chrysomelidae</taxon>
        <taxon>Galerucinae</taxon>
        <taxon>Alticini</taxon>
        <taxon>Phyllotreta</taxon>
    </lineage>
</organism>
<evidence type="ECO:0000256" key="4">
    <source>
        <dbReference type="ARBA" id="ARBA00038317"/>
    </source>
</evidence>
<dbReference type="AlphaFoldDB" id="A0A9N9TSR5"/>
<gene>
    <name evidence="8" type="ORF">PHYEVI_LOCUS10551</name>
</gene>
<dbReference type="FunFam" id="1.20.1050.10:FF:000030">
    <property type="entry name" value="Glutathione S-transferase S1"/>
    <property type="match status" value="1"/>
</dbReference>
<name>A0A9N9TSR5_PHYSR</name>
<dbReference type="InterPro" id="IPR004045">
    <property type="entry name" value="Glutathione_S-Trfase_N"/>
</dbReference>
<sequence>MPSNFKLIYYNLTGRGEPIRMLLTYGGVPFEDSRFEWDDWPKIKPTMPLGQVPVLEIDGKRYTQTIPLCRYLGRMLKLDGKDDMENLAIDSAVEILWDVLKVAYERNWETSDEKKKQLDAKLHTLSPLLLGKLEEDVKRNGGFIALNRITWADIVFLCSYEDMMNLVPEKDPFEGFANLRQLKNKLLENENLREYIKKRPVNKMMNRFSLISDL</sequence>
<dbReference type="InterPro" id="IPR036249">
    <property type="entry name" value="Thioredoxin-like_sf"/>
</dbReference>
<comment type="subunit">
    <text evidence="1">Homodimer.</text>
</comment>
<dbReference type="Gene3D" id="1.20.1050.10">
    <property type="match status" value="1"/>
</dbReference>
<dbReference type="GO" id="GO:0004364">
    <property type="term" value="F:glutathione transferase activity"/>
    <property type="evidence" value="ECO:0007669"/>
    <property type="project" value="UniProtKB-EC"/>
</dbReference>
<evidence type="ECO:0000259" key="7">
    <source>
        <dbReference type="PROSITE" id="PS50405"/>
    </source>
</evidence>
<dbReference type="InterPro" id="IPR036282">
    <property type="entry name" value="Glutathione-S-Trfase_C_sf"/>
</dbReference>
<dbReference type="SFLD" id="SFLDS00019">
    <property type="entry name" value="Glutathione_Transferase_(cytos"/>
    <property type="match status" value="1"/>
</dbReference>
<dbReference type="GO" id="GO:0006749">
    <property type="term" value="P:glutathione metabolic process"/>
    <property type="evidence" value="ECO:0007669"/>
    <property type="project" value="TreeGrafter"/>
</dbReference>
<dbReference type="InterPro" id="IPR010987">
    <property type="entry name" value="Glutathione-S-Trfase_C-like"/>
</dbReference>
<evidence type="ECO:0000313" key="9">
    <source>
        <dbReference type="Proteomes" id="UP001153712"/>
    </source>
</evidence>
<dbReference type="EC" id="2.5.1.18" evidence="2"/>
<dbReference type="SUPFAM" id="SSF47616">
    <property type="entry name" value="GST C-terminal domain-like"/>
    <property type="match status" value="1"/>
</dbReference>
<evidence type="ECO:0000256" key="1">
    <source>
        <dbReference type="ARBA" id="ARBA00011738"/>
    </source>
</evidence>
<proteinExistence type="inferred from homology"/>
<dbReference type="GO" id="GO:0004602">
    <property type="term" value="F:glutathione peroxidase activity"/>
    <property type="evidence" value="ECO:0007669"/>
    <property type="project" value="UniProtKB-ARBA"/>
</dbReference>
<dbReference type="Pfam" id="PF14497">
    <property type="entry name" value="GST_C_3"/>
    <property type="match status" value="1"/>
</dbReference>
<dbReference type="CDD" id="cd03039">
    <property type="entry name" value="GST_N_Sigma_like"/>
    <property type="match status" value="1"/>
</dbReference>
<dbReference type="Pfam" id="PF02798">
    <property type="entry name" value="GST_N"/>
    <property type="match status" value="1"/>
</dbReference>
<dbReference type="PROSITE" id="PS50405">
    <property type="entry name" value="GST_CTER"/>
    <property type="match status" value="1"/>
</dbReference>
<dbReference type="SUPFAM" id="SSF52833">
    <property type="entry name" value="Thioredoxin-like"/>
    <property type="match status" value="1"/>
</dbReference>
<evidence type="ECO:0000313" key="8">
    <source>
        <dbReference type="EMBL" id="CAG9864294.1"/>
    </source>
</evidence>
<dbReference type="InterPro" id="IPR004046">
    <property type="entry name" value="GST_C"/>
</dbReference>
<keyword evidence="9" id="KW-1185">Reference proteome</keyword>
<comment type="similarity">
    <text evidence="4">Belongs to the GST superfamily. Sigma family.</text>
</comment>
<dbReference type="InterPro" id="IPR050213">
    <property type="entry name" value="GST_superfamily"/>
</dbReference>
<accession>A0A9N9TSR5</accession>
<evidence type="ECO:0000256" key="2">
    <source>
        <dbReference type="ARBA" id="ARBA00012452"/>
    </source>
</evidence>
<dbReference type="PANTHER" id="PTHR11571:SF224">
    <property type="entry name" value="HEMATOPOIETIC PROSTAGLANDIN D SYNTHASE"/>
    <property type="match status" value="1"/>
</dbReference>
<dbReference type="FunFam" id="3.40.30.10:FF:000035">
    <property type="entry name" value="hematopoietic prostaglandin D synthase"/>
    <property type="match status" value="1"/>
</dbReference>
<dbReference type="PROSITE" id="PS50404">
    <property type="entry name" value="GST_NTER"/>
    <property type="match status" value="1"/>
</dbReference>
<reference evidence="8" key="1">
    <citation type="submission" date="2022-01" db="EMBL/GenBank/DDBJ databases">
        <authorList>
            <person name="King R."/>
        </authorList>
    </citation>
    <scope>NUCLEOTIDE SEQUENCE</scope>
</reference>
<evidence type="ECO:0000259" key="6">
    <source>
        <dbReference type="PROSITE" id="PS50404"/>
    </source>
</evidence>
<dbReference type="Gene3D" id="3.40.30.10">
    <property type="entry name" value="Glutaredoxin"/>
    <property type="match status" value="1"/>
</dbReference>
<protein>
    <recommendedName>
        <fullName evidence="2">glutathione transferase</fullName>
        <ecNumber evidence="2">2.5.1.18</ecNumber>
    </recommendedName>
</protein>
<evidence type="ECO:0000256" key="5">
    <source>
        <dbReference type="ARBA" id="ARBA00047960"/>
    </source>
</evidence>
<feature type="domain" description="GST C-terminal" evidence="7">
    <location>
        <begin position="82"/>
        <end position="204"/>
    </location>
</feature>
<comment type="catalytic activity">
    <reaction evidence="5">
        <text>RX + glutathione = an S-substituted glutathione + a halide anion + H(+)</text>
        <dbReference type="Rhea" id="RHEA:16437"/>
        <dbReference type="ChEBI" id="CHEBI:15378"/>
        <dbReference type="ChEBI" id="CHEBI:16042"/>
        <dbReference type="ChEBI" id="CHEBI:17792"/>
        <dbReference type="ChEBI" id="CHEBI:57925"/>
        <dbReference type="ChEBI" id="CHEBI:90779"/>
        <dbReference type="EC" id="2.5.1.18"/>
    </reaction>
</comment>
<dbReference type="InterPro" id="IPR040079">
    <property type="entry name" value="Glutathione_S-Trfase"/>
</dbReference>
<dbReference type="OrthoDB" id="414243at2759"/>
<dbReference type="EMBL" id="OU900100">
    <property type="protein sequence ID" value="CAG9864294.1"/>
    <property type="molecule type" value="Genomic_DNA"/>
</dbReference>
<dbReference type="PANTHER" id="PTHR11571">
    <property type="entry name" value="GLUTATHIONE S-TRANSFERASE"/>
    <property type="match status" value="1"/>
</dbReference>
<dbReference type="SFLD" id="SFLDG01205">
    <property type="entry name" value="AMPS.1"/>
    <property type="match status" value="1"/>
</dbReference>
<keyword evidence="3" id="KW-0808">Transferase</keyword>
<feature type="domain" description="GST N-terminal" evidence="6">
    <location>
        <begin position="3"/>
        <end position="80"/>
    </location>
</feature>